<evidence type="ECO:0000256" key="6">
    <source>
        <dbReference type="SAM" id="Phobius"/>
    </source>
</evidence>
<keyword evidence="3 6" id="KW-0812">Transmembrane</keyword>
<keyword evidence="2" id="KW-1003">Cell membrane</keyword>
<evidence type="ECO:0000313" key="8">
    <source>
        <dbReference type="EMBL" id="MBB2993221.1"/>
    </source>
</evidence>
<keyword evidence="4 6" id="KW-1133">Transmembrane helix</keyword>
<accession>A0A839QLZ5</accession>
<evidence type="ECO:0000313" key="9">
    <source>
        <dbReference type="Proteomes" id="UP000550501"/>
    </source>
</evidence>
<evidence type="ECO:0000256" key="2">
    <source>
        <dbReference type="ARBA" id="ARBA00022475"/>
    </source>
</evidence>
<keyword evidence="9" id="KW-1185">Reference proteome</keyword>
<feature type="transmembrane region" description="Helical" evidence="6">
    <location>
        <begin position="20"/>
        <end position="39"/>
    </location>
</feature>
<dbReference type="GO" id="GO:0005886">
    <property type="term" value="C:plasma membrane"/>
    <property type="evidence" value="ECO:0007669"/>
    <property type="project" value="UniProtKB-SubCell"/>
</dbReference>
<dbReference type="PANTHER" id="PTHR36115:SF6">
    <property type="entry name" value="PROLINE-RICH ANTIGEN HOMOLOG"/>
    <property type="match status" value="1"/>
</dbReference>
<dbReference type="Pfam" id="PF06271">
    <property type="entry name" value="RDD"/>
    <property type="match status" value="1"/>
</dbReference>
<reference evidence="8 9" key="1">
    <citation type="submission" date="2020-08" db="EMBL/GenBank/DDBJ databases">
        <title>The Agave Microbiome: Exploring the role of microbial communities in plant adaptations to desert environments.</title>
        <authorList>
            <person name="Partida-Martinez L.P."/>
        </authorList>
    </citation>
    <scope>NUCLEOTIDE SEQUENCE [LARGE SCALE GENOMIC DNA]</scope>
    <source>
        <strain evidence="8 9">AT2.18</strain>
    </source>
</reference>
<feature type="domain" description="RDD" evidence="7">
    <location>
        <begin position="8"/>
        <end position="148"/>
    </location>
</feature>
<dbReference type="InterPro" id="IPR051791">
    <property type="entry name" value="Pra-immunoreactive"/>
</dbReference>
<name>A0A839QLZ5_MYCIR</name>
<dbReference type="EMBL" id="JACHVU010000014">
    <property type="protein sequence ID" value="MBB2993221.1"/>
    <property type="molecule type" value="Genomic_DNA"/>
</dbReference>
<evidence type="ECO:0000256" key="4">
    <source>
        <dbReference type="ARBA" id="ARBA00022989"/>
    </source>
</evidence>
<dbReference type="InterPro" id="IPR010432">
    <property type="entry name" value="RDD"/>
</dbReference>
<proteinExistence type="predicted"/>
<evidence type="ECO:0000256" key="1">
    <source>
        <dbReference type="ARBA" id="ARBA00004651"/>
    </source>
</evidence>
<keyword evidence="5 6" id="KW-0472">Membrane</keyword>
<feature type="transmembrane region" description="Helical" evidence="6">
    <location>
        <begin position="59"/>
        <end position="77"/>
    </location>
</feature>
<dbReference type="Proteomes" id="UP000550501">
    <property type="component" value="Unassembled WGS sequence"/>
</dbReference>
<comment type="caution">
    <text evidence="8">The sequence shown here is derived from an EMBL/GenBank/DDBJ whole genome shotgun (WGS) entry which is preliminary data.</text>
</comment>
<protein>
    <submittedName>
        <fullName evidence="8">Putative RDD family membrane protein YckC</fullName>
    </submittedName>
</protein>
<organism evidence="8 9">
    <name type="scientific">Mycolicibacterium iranicum</name>
    <name type="common">Mycobacterium iranicum</name>
    <dbReference type="NCBI Taxonomy" id="912594"/>
    <lineage>
        <taxon>Bacteria</taxon>
        <taxon>Bacillati</taxon>
        <taxon>Actinomycetota</taxon>
        <taxon>Actinomycetes</taxon>
        <taxon>Mycobacteriales</taxon>
        <taxon>Mycobacteriaceae</taxon>
        <taxon>Mycolicibacterium</taxon>
    </lineage>
</organism>
<dbReference type="PANTHER" id="PTHR36115">
    <property type="entry name" value="PROLINE-RICH ANTIGEN HOMOLOG-RELATED"/>
    <property type="match status" value="1"/>
</dbReference>
<gene>
    <name evidence="8" type="ORF">FHR72_004728</name>
</gene>
<evidence type="ECO:0000256" key="5">
    <source>
        <dbReference type="ARBA" id="ARBA00023136"/>
    </source>
</evidence>
<dbReference type="RefSeq" id="WP_183472865.1">
    <property type="nucleotide sequence ID" value="NZ_JACHVU010000014.1"/>
</dbReference>
<dbReference type="AlphaFoldDB" id="A0A839QLZ5"/>
<comment type="subcellular location">
    <subcellularLocation>
        <location evidence="1">Cell membrane</location>
        <topology evidence="1">Multi-pass membrane protein</topology>
    </subcellularLocation>
</comment>
<evidence type="ECO:0000259" key="7">
    <source>
        <dbReference type="Pfam" id="PF06271"/>
    </source>
</evidence>
<evidence type="ECO:0000256" key="3">
    <source>
        <dbReference type="ARBA" id="ARBA00022692"/>
    </source>
</evidence>
<sequence>MTANPYTRWRTRVAASLIDAAPLVALWTVAGSVAIGAAPTECITYDNGGVACTAVHSPVGDIAGVVAAALTVAYLLWNFGRRQGVRGASIGKSVMGFRVVDQKTGQAVGFAASVLRQAVHLIDALPCGIGYLFPLWDPRRQTLADKLTGTVCVPNARLTGRR</sequence>